<evidence type="ECO:0000313" key="5">
    <source>
        <dbReference type="Proteomes" id="UP001302126"/>
    </source>
</evidence>
<feature type="domain" description="Enoyl reductase (ER)" evidence="3">
    <location>
        <begin position="27"/>
        <end position="359"/>
    </location>
</feature>
<gene>
    <name evidence="4" type="ORF">QBC35DRAFT_507005</name>
</gene>
<protein>
    <recommendedName>
        <fullName evidence="3">Enoyl reductase (ER) domain-containing protein</fullName>
    </recommendedName>
</protein>
<dbReference type="Gene3D" id="3.40.50.720">
    <property type="entry name" value="NAD(P)-binding Rossmann-like Domain"/>
    <property type="match status" value="1"/>
</dbReference>
<dbReference type="AlphaFoldDB" id="A0AAN6WPD8"/>
<dbReference type="InterPro" id="IPR047122">
    <property type="entry name" value="Trans-enoyl_RdTase-like"/>
</dbReference>
<dbReference type="PANTHER" id="PTHR45348">
    <property type="entry name" value="HYPOTHETICAL OXIDOREDUCTASE (EUROFUNG)"/>
    <property type="match status" value="1"/>
</dbReference>
<dbReference type="SUPFAM" id="SSF51735">
    <property type="entry name" value="NAD(P)-binding Rossmann-fold domains"/>
    <property type="match status" value="1"/>
</dbReference>
<organism evidence="4 5">
    <name type="scientific">Podospora australis</name>
    <dbReference type="NCBI Taxonomy" id="1536484"/>
    <lineage>
        <taxon>Eukaryota</taxon>
        <taxon>Fungi</taxon>
        <taxon>Dikarya</taxon>
        <taxon>Ascomycota</taxon>
        <taxon>Pezizomycotina</taxon>
        <taxon>Sordariomycetes</taxon>
        <taxon>Sordariomycetidae</taxon>
        <taxon>Sordariales</taxon>
        <taxon>Podosporaceae</taxon>
        <taxon>Podospora</taxon>
    </lineage>
</organism>
<dbReference type="Proteomes" id="UP001302126">
    <property type="component" value="Unassembled WGS sequence"/>
</dbReference>
<comment type="similarity">
    <text evidence="1">Belongs to the zinc-containing alcohol dehydrogenase family.</text>
</comment>
<evidence type="ECO:0000256" key="1">
    <source>
        <dbReference type="ARBA" id="ARBA00008072"/>
    </source>
</evidence>
<reference evidence="4" key="1">
    <citation type="journal article" date="2023" name="Mol. Phylogenet. Evol.">
        <title>Genome-scale phylogeny and comparative genomics of the fungal order Sordariales.</title>
        <authorList>
            <person name="Hensen N."/>
            <person name="Bonometti L."/>
            <person name="Westerberg I."/>
            <person name="Brannstrom I.O."/>
            <person name="Guillou S."/>
            <person name="Cros-Aarteil S."/>
            <person name="Calhoun S."/>
            <person name="Haridas S."/>
            <person name="Kuo A."/>
            <person name="Mondo S."/>
            <person name="Pangilinan J."/>
            <person name="Riley R."/>
            <person name="LaButti K."/>
            <person name="Andreopoulos B."/>
            <person name="Lipzen A."/>
            <person name="Chen C."/>
            <person name="Yan M."/>
            <person name="Daum C."/>
            <person name="Ng V."/>
            <person name="Clum A."/>
            <person name="Steindorff A."/>
            <person name="Ohm R.A."/>
            <person name="Martin F."/>
            <person name="Silar P."/>
            <person name="Natvig D.O."/>
            <person name="Lalanne C."/>
            <person name="Gautier V."/>
            <person name="Ament-Velasquez S.L."/>
            <person name="Kruys A."/>
            <person name="Hutchinson M.I."/>
            <person name="Powell A.J."/>
            <person name="Barry K."/>
            <person name="Miller A.N."/>
            <person name="Grigoriev I.V."/>
            <person name="Debuchy R."/>
            <person name="Gladieux P."/>
            <person name="Hiltunen Thoren M."/>
            <person name="Johannesson H."/>
        </authorList>
    </citation>
    <scope>NUCLEOTIDE SEQUENCE</scope>
    <source>
        <strain evidence="4">PSN309</strain>
    </source>
</reference>
<accession>A0AAN6WPD8</accession>
<dbReference type="GO" id="GO:0016651">
    <property type="term" value="F:oxidoreductase activity, acting on NAD(P)H"/>
    <property type="evidence" value="ECO:0007669"/>
    <property type="project" value="InterPro"/>
</dbReference>
<proteinExistence type="inferred from homology"/>
<keyword evidence="2" id="KW-0560">Oxidoreductase</keyword>
<dbReference type="InterPro" id="IPR020843">
    <property type="entry name" value="ER"/>
</dbReference>
<dbReference type="Gene3D" id="3.90.180.10">
    <property type="entry name" value="Medium-chain alcohol dehydrogenases, catalytic domain"/>
    <property type="match status" value="1"/>
</dbReference>
<dbReference type="SMART" id="SM00829">
    <property type="entry name" value="PKS_ER"/>
    <property type="match status" value="1"/>
</dbReference>
<dbReference type="InterPro" id="IPR011032">
    <property type="entry name" value="GroES-like_sf"/>
</dbReference>
<dbReference type="EMBL" id="MU864515">
    <property type="protein sequence ID" value="KAK4183917.1"/>
    <property type="molecule type" value="Genomic_DNA"/>
</dbReference>
<dbReference type="InterPro" id="IPR036291">
    <property type="entry name" value="NAD(P)-bd_dom_sf"/>
</dbReference>
<dbReference type="PANTHER" id="PTHR45348:SF7">
    <property type="entry name" value="ZINC BINDING OXIDOREDUCTASE, PUTATIVE-RELATED"/>
    <property type="match status" value="1"/>
</dbReference>
<evidence type="ECO:0000313" key="4">
    <source>
        <dbReference type="EMBL" id="KAK4183917.1"/>
    </source>
</evidence>
<evidence type="ECO:0000256" key="2">
    <source>
        <dbReference type="ARBA" id="ARBA00023002"/>
    </source>
</evidence>
<sequence>MSTTTSTPGPSPKGLYLNAQGKIEIITTPDSVYHSGNPALVPIKVSFSAIQPADLKHYHMGFHSHITGYDFAGTNLLEETSVMGFINPGHSRPLFAGAHQQFLLAEKSNLWARPADMSEETAAAIPIALMTAADAVVNCLGFAFPKAGVVSGTDGTGKAVLIWGGGSSVGWAAVQLAREAGIPHILVVASGKNHSYLKEIGATHLFDYRSGGQVVVQQVKDTIETLGVELSHIFDAVGSGLGIFEPEDVRRVAYGESSPSLGKLCLSGKTTDHKLACALPVLQDSDWQFALFSRKWGDGETKFRGWWERQENVFRWFVENHKSAWRPLPKVRVVQKATEAVQALEESYGGKLSLEKVLVRHPML</sequence>
<name>A0AAN6WPD8_9PEZI</name>
<keyword evidence="5" id="KW-1185">Reference proteome</keyword>
<reference evidence="4" key="2">
    <citation type="submission" date="2023-05" db="EMBL/GenBank/DDBJ databases">
        <authorList>
            <consortium name="Lawrence Berkeley National Laboratory"/>
            <person name="Steindorff A."/>
            <person name="Hensen N."/>
            <person name="Bonometti L."/>
            <person name="Westerberg I."/>
            <person name="Brannstrom I.O."/>
            <person name="Guillou S."/>
            <person name="Cros-Aarteil S."/>
            <person name="Calhoun S."/>
            <person name="Haridas S."/>
            <person name="Kuo A."/>
            <person name="Mondo S."/>
            <person name="Pangilinan J."/>
            <person name="Riley R."/>
            <person name="Labutti K."/>
            <person name="Andreopoulos B."/>
            <person name="Lipzen A."/>
            <person name="Chen C."/>
            <person name="Yanf M."/>
            <person name="Daum C."/>
            <person name="Ng V."/>
            <person name="Clum A."/>
            <person name="Ohm R."/>
            <person name="Martin F."/>
            <person name="Silar P."/>
            <person name="Natvig D."/>
            <person name="Lalanne C."/>
            <person name="Gautier V."/>
            <person name="Ament-Velasquez S.L."/>
            <person name="Kruys A."/>
            <person name="Hutchinson M.I."/>
            <person name="Powell A.J."/>
            <person name="Barry K."/>
            <person name="Miller A.N."/>
            <person name="Grigoriev I.V."/>
            <person name="Debuchy R."/>
            <person name="Gladieux P."/>
            <person name="Thoren M.H."/>
            <person name="Johannesson H."/>
        </authorList>
    </citation>
    <scope>NUCLEOTIDE SEQUENCE</scope>
    <source>
        <strain evidence="4">PSN309</strain>
    </source>
</reference>
<evidence type="ECO:0000259" key="3">
    <source>
        <dbReference type="SMART" id="SM00829"/>
    </source>
</evidence>
<dbReference type="SUPFAM" id="SSF50129">
    <property type="entry name" value="GroES-like"/>
    <property type="match status" value="1"/>
</dbReference>
<comment type="caution">
    <text evidence="4">The sequence shown here is derived from an EMBL/GenBank/DDBJ whole genome shotgun (WGS) entry which is preliminary data.</text>
</comment>